<feature type="transmembrane region" description="Helical" evidence="3">
    <location>
        <begin position="336"/>
        <end position="362"/>
    </location>
</feature>
<evidence type="ECO:0000259" key="4">
    <source>
        <dbReference type="PROSITE" id="PS50825"/>
    </source>
</evidence>
<sequence length="1826" mass="198568">MPVVYPAQALVFDNVDAPTNVDVRVYPPSGTGFEPGSHTVTVTATDTSGNAGVCTFVVVVVACPSGAFRDCADCPCICGAGYWQDLRGLETVERSASFPTVCRSCIQESSSESGSFHPSQCLCNAGHYFVPDTSKGSDQTDFFFWEAGRCMPCPENAVCDGGERGGGRLRRLEATASRTAGRVTLPPADPDSSYSSMLPLQRHSRPVPEEGHSLIEAFPLAVVLECPKDETCFSHETKGVYQDLDANGGFAQCAEGFRGVSGSLFNFLSLLAVLSEVELSNVKLPAWADLSTLVPVDMIPSVADLVRLECITEDTLQSLGIENPHLAFFASGFASLVLPLGSFVLLTLAAFALVFSMAVAGGEFRVRKRRRRSVGEEGWGTPGGGQERGDYSFPGSPPPVGLPVSPDPTRASAADSESSLLHDLAPWQRRMLHAQEVRRLDNVRVLLLFRYKLPTTDEEGRPRTDRTLSETVGKLTSMIFEDMVPVYIMVYFLTFEGILESLIELVSCQPLSDGLAPRLNSSPSVECTSELYRQWMPLAVTAIVVVGIVVPLFLAERVVAGLKKLTREGARTWRSQFRRRYGFLLQGYREGFLYWEIVIMLRKLAVQLAVAFYVGNNPDMRLIQVSMLSVFFILVQGRLKPFSMQEMNLLNHIELNALATFTLALALFQALYFSTMTENQALLFASALLAVLLCFLVRCCSLIAWGFFQDGVGMIESEALKIKEEGTGNDAGDKSSRNFVQTAILGIHSALQPLLRYADANGICPHVQLVGDSPESASSVGACTELFRATARGWLGLSEKSLPRSEVHPMLSSVLSVINRIHGHFRRIHSLDGISEREGGGGRGVKGLKKKKKQAEEEQNSLRSWPSSLPSNSPDSRPKRDKLKSALSVPRLPHFEEFCLRWALVLRRSLGSPEDPNSSFDEDLQRSADEAEDLDEIFYTTQKLLRPQQEHPFSPMGSPVLPGRRGGGEGPPKSLSADLQSPPMSTPDLRRGALEGVAGSVWVPVERDQLLFERADLDLVSSPSVSVSAVSPHHMIRSMKRSEKGKGKEESSSNRKKTAVRASDLLEVRQVHANPREASRSPEGAGTVETENLPVEAEVDELTPLSRRFSRLERGSLDEGSRKPNPISVHPATVTADSSSSFSFERPPPTGGRREGRGGICCCSCWRRSSSQADSSSRNFGSLSFRRLADPISQITGGSGGGGTKQRRDKKRKAKKEKDKGRDGEDLQSRILPVPPSPSLKNSGFTLSLPVLSAAGRHFFASDLAADLEQSDFLSVSDSPYLPPSASDSSSSLGVPLEVLVATLLHTLKLHDTTASWHYLAFLVARSSRERASLKLFREAKARNKNKTMDELQKVTIGDQGDKKFRDKMGPRMFFEHTAPAGSAGLRGLAGLEGKGGEGRAGGAARLSSSIRFNASAVSVQPMQPLSQEVNLGLIQKGEGMGPPRIWADRAAGCVWALVLLPLEDPFGNRQHNQNEEMNGKGQGNTPTASGCPSSIVSAMERAAALSFREVQIITVPRCAEAATRLRKYKQKGVLHGDQKEADAEYLQQQQQHQLGPWRAAKRNEYISCVPVWLPLAEGPPLVPVPTEGELKARGQRRRRKGKEKENETDDDRDSVDLGFTLSLTADRDERVTVLPRPPEDPQAQSLPKKEPQVKKDNEGEADSSASGVSSALSFSSWEEEKEKAAALAQSVNVPDKPRQTADLMSLVKRARDLLGGSSPSHSRGNKEEGAKAGKGKDFAELLEEIEGEGGKSVKGGEEGNLKGKGKGTDDADESDSEEEEADELSPLSVPTPGSQTSRRFRQLPPRPRVLAVPAQGQPGGVVKRA</sequence>
<feature type="transmembrane region" description="Helical" evidence="3">
    <location>
        <begin position="655"/>
        <end position="674"/>
    </location>
</feature>
<feature type="region of interest" description="Disordered" evidence="2">
    <location>
        <begin position="1027"/>
        <end position="1157"/>
    </location>
</feature>
<feature type="compositionally biased region" description="Basic and acidic residues" evidence="2">
    <location>
        <begin position="1040"/>
        <end position="1053"/>
    </location>
</feature>
<feature type="domain" description="HYR" evidence="4">
    <location>
        <begin position="1"/>
        <end position="62"/>
    </location>
</feature>
<feature type="compositionally biased region" description="Basic and acidic residues" evidence="2">
    <location>
        <begin position="1110"/>
        <end position="1122"/>
    </location>
</feature>
<feature type="compositionally biased region" description="Basic and acidic residues" evidence="2">
    <location>
        <begin position="1725"/>
        <end position="1740"/>
    </location>
</feature>
<feature type="compositionally biased region" description="Polar residues" evidence="2">
    <location>
        <begin position="1484"/>
        <end position="1494"/>
    </location>
</feature>
<evidence type="ECO:0000256" key="2">
    <source>
        <dbReference type="SAM" id="MobiDB-lite"/>
    </source>
</evidence>
<feature type="transmembrane region" description="Helical" evidence="3">
    <location>
        <begin position="622"/>
        <end position="639"/>
    </location>
</feature>
<feature type="compositionally biased region" description="Polar residues" evidence="2">
    <location>
        <begin position="861"/>
        <end position="875"/>
    </location>
</feature>
<dbReference type="PANTHER" id="PTHR11319">
    <property type="entry name" value="G PROTEIN-COUPLED RECEPTOR-RELATED"/>
    <property type="match status" value="1"/>
</dbReference>
<feature type="compositionally biased region" description="Acidic residues" evidence="2">
    <location>
        <begin position="1771"/>
        <end position="1784"/>
    </location>
</feature>
<feature type="region of interest" description="Disordered" evidence="2">
    <location>
        <begin position="947"/>
        <end position="985"/>
    </location>
</feature>
<dbReference type="EMBL" id="CDMZ01001424">
    <property type="protein sequence ID" value="CEM32375.1"/>
    <property type="molecule type" value="Genomic_DNA"/>
</dbReference>
<feature type="transmembrane region" description="Helical" evidence="3">
    <location>
        <begin position="592"/>
        <end position="615"/>
    </location>
</feature>
<keyword evidence="3" id="KW-1133">Transmembrane helix</keyword>
<proteinExistence type="predicted"/>
<feature type="compositionally biased region" description="Basic and acidic residues" evidence="2">
    <location>
        <begin position="1064"/>
        <end position="1080"/>
    </location>
</feature>
<feature type="compositionally biased region" description="Basic and acidic residues" evidence="2">
    <location>
        <begin position="1648"/>
        <end position="1659"/>
    </location>
</feature>
<dbReference type="PhylomeDB" id="A0A0G4GQ81"/>
<feature type="transmembrane region" description="Helical" evidence="3">
    <location>
        <begin position="535"/>
        <end position="555"/>
    </location>
</feature>
<gene>
    <name evidence="5" type="ORF">Cvel_5025</name>
</gene>
<feature type="compositionally biased region" description="Low complexity" evidence="2">
    <location>
        <begin position="1663"/>
        <end position="1677"/>
    </location>
</feature>
<name>A0A0G4GQ81_9ALVE</name>
<feature type="transmembrane region" description="Helical" evidence="3">
    <location>
        <begin position="681"/>
        <end position="708"/>
    </location>
</feature>
<evidence type="ECO:0000256" key="3">
    <source>
        <dbReference type="SAM" id="Phobius"/>
    </source>
</evidence>
<reference evidence="5" key="1">
    <citation type="submission" date="2014-11" db="EMBL/GenBank/DDBJ databases">
        <authorList>
            <person name="Otto D Thomas"/>
            <person name="Naeem Raeece"/>
        </authorList>
    </citation>
    <scope>NUCLEOTIDE SEQUENCE</scope>
</reference>
<dbReference type="VEuPathDB" id="CryptoDB:Cvel_5025"/>
<accession>A0A0G4GQ81</accession>
<keyword evidence="1" id="KW-0677">Repeat</keyword>
<feature type="region of interest" description="Disordered" evidence="2">
    <location>
        <begin position="1578"/>
        <end position="1826"/>
    </location>
</feature>
<feature type="compositionally biased region" description="Basic and acidic residues" evidence="2">
    <location>
        <begin position="1749"/>
        <end position="1770"/>
    </location>
</feature>
<evidence type="ECO:0000256" key="1">
    <source>
        <dbReference type="ARBA" id="ARBA00022737"/>
    </source>
</evidence>
<feature type="compositionally biased region" description="Gly residues" evidence="2">
    <location>
        <begin position="377"/>
        <end position="386"/>
    </location>
</feature>
<dbReference type="InterPro" id="IPR003410">
    <property type="entry name" value="HYR_dom"/>
</dbReference>
<feature type="region of interest" description="Disordered" evidence="2">
    <location>
        <begin position="836"/>
        <end position="882"/>
    </location>
</feature>
<dbReference type="Pfam" id="PF02494">
    <property type="entry name" value="HYR"/>
    <property type="match status" value="1"/>
</dbReference>
<protein>
    <recommendedName>
        <fullName evidence="4">HYR domain-containing protein</fullName>
    </recommendedName>
</protein>
<keyword evidence="3" id="KW-0472">Membrane</keyword>
<feature type="compositionally biased region" description="Basic and acidic residues" evidence="2">
    <location>
        <begin position="1216"/>
        <end position="1228"/>
    </location>
</feature>
<keyword evidence="3" id="KW-0812">Transmembrane</keyword>
<feature type="region of interest" description="Disordered" evidence="2">
    <location>
        <begin position="1191"/>
        <end position="1238"/>
    </location>
</feature>
<dbReference type="PANTHER" id="PTHR11319:SF35">
    <property type="entry name" value="OUTER MEMBRANE PROTEIN PMPC-RELATED"/>
    <property type="match status" value="1"/>
</dbReference>
<feature type="region of interest" description="Disordered" evidence="2">
    <location>
        <begin position="375"/>
        <end position="415"/>
    </location>
</feature>
<organism evidence="5">
    <name type="scientific">Chromera velia CCMP2878</name>
    <dbReference type="NCBI Taxonomy" id="1169474"/>
    <lineage>
        <taxon>Eukaryota</taxon>
        <taxon>Sar</taxon>
        <taxon>Alveolata</taxon>
        <taxon>Colpodellida</taxon>
        <taxon>Chromeraceae</taxon>
        <taxon>Chromera</taxon>
    </lineage>
</organism>
<evidence type="ECO:0000313" key="5">
    <source>
        <dbReference type="EMBL" id="CEM32375.1"/>
    </source>
</evidence>
<feature type="compositionally biased region" description="Basic residues" evidence="2">
    <location>
        <begin position="1205"/>
        <end position="1215"/>
    </location>
</feature>
<feature type="region of interest" description="Disordered" evidence="2">
    <location>
        <begin position="1469"/>
        <end position="1494"/>
    </location>
</feature>
<dbReference type="PROSITE" id="PS50825">
    <property type="entry name" value="HYR"/>
    <property type="match status" value="1"/>
</dbReference>